<dbReference type="InterPro" id="IPR013128">
    <property type="entry name" value="Peptidase_C1A"/>
</dbReference>
<dbReference type="SMART" id="SM00645">
    <property type="entry name" value="Pept_C1"/>
    <property type="match status" value="1"/>
</dbReference>
<dbReference type="OrthoDB" id="5289073at2"/>
<dbReference type="EMBL" id="LSNE01000005">
    <property type="protein sequence ID" value="KXI29249.1"/>
    <property type="molecule type" value="Genomic_DNA"/>
</dbReference>
<dbReference type="GO" id="GO:0006508">
    <property type="term" value="P:proteolysis"/>
    <property type="evidence" value="ECO:0007669"/>
    <property type="project" value="InterPro"/>
</dbReference>
<name>A0A136A1Y5_9ALTE</name>
<dbReference type="CDD" id="cd02619">
    <property type="entry name" value="Peptidase_C1"/>
    <property type="match status" value="1"/>
</dbReference>
<dbReference type="Pfam" id="PF00112">
    <property type="entry name" value="Peptidase_C1"/>
    <property type="match status" value="1"/>
</dbReference>
<comment type="similarity">
    <text evidence="1">Belongs to the peptidase C1 family.</text>
</comment>
<gene>
    <name evidence="3" type="ORF">AX660_13970</name>
</gene>
<dbReference type="Gene3D" id="3.90.70.10">
    <property type="entry name" value="Cysteine proteinases"/>
    <property type="match status" value="1"/>
</dbReference>
<evidence type="ECO:0000313" key="3">
    <source>
        <dbReference type="EMBL" id="KXI29249.1"/>
    </source>
</evidence>
<reference evidence="4" key="1">
    <citation type="submission" date="2016-02" db="EMBL/GenBank/DDBJ databases">
        <authorList>
            <person name="Schultz-Johansen M."/>
            <person name="Glaring M.A."/>
            <person name="Bech P.K."/>
            <person name="Stougaard P."/>
        </authorList>
    </citation>
    <scope>NUCLEOTIDE SEQUENCE [LARGE SCALE GENOMIC DNA]</scope>
    <source>
        <strain evidence="4">S66</strain>
    </source>
</reference>
<dbReference type="RefSeq" id="WP_068376428.1">
    <property type="nucleotide sequence ID" value="NZ_LSNE01000005.1"/>
</dbReference>
<dbReference type="STRING" id="1799789.AX660_13970"/>
<evidence type="ECO:0000259" key="2">
    <source>
        <dbReference type="SMART" id="SM00645"/>
    </source>
</evidence>
<dbReference type="InterPro" id="IPR000668">
    <property type="entry name" value="Peptidase_C1A_C"/>
</dbReference>
<dbReference type="PANTHER" id="PTHR12411">
    <property type="entry name" value="CYSTEINE PROTEASE FAMILY C1-RELATED"/>
    <property type="match status" value="1"/>
</dbReference>
<organism evidence="3 4">
    <name type="scientific">Paraglaciecola hydrolytica</name>
    <dbReference type="NCBI Taxonomy" id="1799789"/>
    <lineage>
        <taxon>Bacteria</taxon>
        <taxon>Pseudomonadati</taxon>
        <taxon>Pseudomonadota</taxon>
        <taxon>Gammaproteobacteria</taxon>
        <taxon>Alteromonadales</taxon>
        <taxon>Alteromonadaceae</taxon>
        <taxon>Paraglaciecola</taxon>
    </lineage>
</organism>
<protein>
    <recommendedName>
        <fullName evidence="2">Peptidase C1A papain C-terminal domain-containing protein</fullName>
    </recommendedName>
</protein>
<keyword evidence="4" id="KW-1185">Reference proteome</keyword>
<proteinExistence type="inferred from homology"/>
<evidence type="ECO:0000256" key="1">
    <source>
        <dbReference type="ARBA" id="ARBA00008455"/>
    </source>
</evidence>
<comment type="caution">
    <text evidence="3">The sequence shown here is derived from an EMBL/GenBank/DDBJ whole genome shotgun (WGS) entry which is preliminary data.</text>
</comment>
<dbReference type="SUPFAM" id="SSF54001">
    <property type="entry name" value="Cysteine proteinases"/>
    <property type="match status" value="1"/>
</dbReference>
<dbReference type="AlphaFoldDB" id="A0A136A1Y5"/>
<dbReference type="InterPro" id="IPR038765">
    <property type="entry name" value="Papain-like_cys_pep_sf"/>
</dbReference>
<evidence type="ECO:0000313" key="4">
    <source>
        <dbReference type="Proteomes" id="UP000070299"/>
    </source>
</evidence>
<sequence length="407" mass="45336">MQSSFFYRLILSILLSSTILFTFVSAQEYQALPHTKPQNQSKYTLFIVSGLMQEMGIELPAPPEQKPNNDEQKDFFSDDFFADNEQSYDEIKQSMENTFADTNKKWHEEYQETVARWEKARADFLTKVEQYENATFDFDNVEKVNDPESSSPAQQNLNINTMQAGDFYVIPGALDIAIRNQASRGTCAAFAGVRAIEVVLNQNDIRKDYSEQHFYWMSKPKCKDPACAGTKENQGSSFVNGLIASKIYKTGLLPEDKCPYVAYGDPTNETQTPLSGCRAVPGVKAKDFVADVALNQLLNEISANRPVMSGFTLSDNFSLGKGFVSLADEGKYDNKRNSHSGGHAILLVGFIRLPETMASEGRFCAITANSWGDGWGRGGYGCLTENWMKKHSLGHASLQSVELLTAL</sequence>
<dbReference type="GO" id="GO:0008234">
    <property type="term" value="F:cysteine-type peptidase activity"/>
    <property type="evidence" value="ECO:0007669"/>
    <property type="project" value="InterPro"/>
</dbReference>
<dbReference type="Proteomes" id="UP000070299">
    <property type="component" value="Unassembled WGS sequence"/>
</dbReference>
<accession>A0A136A1Y5</accession>
<feature type="domain" description="Peptidase C1A papain C-terminal" evidence="2">
    <location>
        <begin position="170"/>
        <end position="403"/>
    </location>
</feature>